<evidence type="ECO:0000256" key="1">
    <source>
        <dbReference type="SAM" id="Phobius"/>
    </source>
</evidence>
<dbReference type="EMBL" id="BPLQ01007128">
    <property type="protein sequence ID" value="GIY28038.1"/>
    <property type="molecule type" value="Genomic_DNA"/>
</dbReference>
<keyword evidence="1" id="KW-1133">Transmembrane helix</keyword>
<sequence>MYNKIMYNIISRNKAYRALVTDSLFAKLRQVDLRPDECTPTKSYHILSNIGHYKSVEQKDLCLVRGGEWITIATICSVRFLIIDIAVHVIIHIRGTPK</sequence>
<name>A0AAV4S7R6_9ARAC</name>
<feature type="transmembrane region" description="Helical" evidence="1">
    <location>
        <begin position="69"/>
        <end position="91"/>
    </location>
</feature>
<evidence type="ECO:0000313" key="3">
    <source>
        <dbReference type="Proteomes" id="UP001054837"/>
    </source>
</evidence>
<reference evidence="2 3" key="1">
    <citation type="submission" date="2021-06" db="EMBL/GenBank/DDBJ databases">
        <title>Caerostris darwini draft genome.</title>
        <authorList>
            <person name="Kono N."/>
            <person name="Arakawa K."/>
        </authorList>
    </citation>
    <scope>NUCLEOTIDE SEQUENCE [LARGE SCALE GENOMIC DNA]</scope>
</reference>
<gene>
    <name evidence="2" type="ORF">CDAR_236751</name>
</gene>
<keyword evidence="1" id="KW-0812">Transmembrane</keyword>
<evidence type="ECO:0000313" key="2">
    <source>
        <dbReference type="EMBL" id="GIY28038.1"/>
    </source>
</evidence>
<protein>
    <submittedName>
        <fullName evidence="2">Uncharacterized protein</fullName>
    </submittedName>
</protein>
<accession>A0AAV4S7R6</accession>
<keyword evidence="1" id="KW-0472">Membrane</keyword>
<proteinExistence type="predicted"/>
<dbReference type="Proteomes" id="UP001054837">
    <property type="component" value="Unassembled WGS sequence"/>
</dbReference>
<organism evidence="2 3">
    <name type="scientific">Caerostris darwini</name>
    <dbReference type="NCBI Taxonomy" id="1538125"/>
    <lineage>
        <taxon>Eukaryota</taxon>
        <taxon>Metazoa</taxon>
        <taxon>Ecdysozoa</taxon>
        <taxon>Arthropoda</taxon>
        <taxon>Chelicerata</taxon>
        <taxon>Arachnida</taxon>
        <taxon>Araneae</taxon>
        <taxon>Araneomorphae</taxon>
        <taxon>Entelegynae</taxon>
        <taxon>Araneoidea</taxon>
        <taxon>Araneidae</taxon>
        <taxon>Caerostris</taxon>
    </lineage>
</organism>
<dbReference type="AlphaFoldDB" id="A0AAV4S7R6"/>
<comment type="caution">
    <text evidence="2">The sequence shown here is derived from an EMBL/GenBank/DDBJ whole genome shotgun (WGS) entry which is preliminary data.</text>
</comment>
<keyword evidence="3" id="KW-1185">Reference proteome</keyword>